<protein>
    <recommendedName>
        <fullName evidence="2">DUF3899 domain-containing protein</fullName>
    </recommendedName>
</protein>
<evidence type="ECO:0000313" key="4">
    <source>
        <dbReference type="Proteomes" id="UP000052013"/>
    </source>
</evidence>
<sequence>MKALYKTHLSFIWIIIVALFNAIWLLISGSSGLMFLGNLDFLIGLALLVIASIFIVGSGHLFTGWRFSFRKKSDLESENGPKYPKAKEVASIKNQPIKVNRYARFCLSVGIFMIGLGIVLTSI</sequence>
<keyword evidence="1" id="KW-1133">Transmembrane helix</keyword>
<dbReference type="RefSeq" id="WP_057866364.1">
    <property type="nucleotide sequence ID" value="NZ_AZEY01000109.1"/>
</dbReference>
<name>A0A0R1S737_9LACO</name>
<evidence type="ECO:0000313" key="3">
    <source>
        <dbReference type="EMBL" id="KRL62293.1"/>
    </source>
</evidence>
<dbReference type="AlphaFoldDB" id="A0A0R1S737"/>
<organism evidence="3 4">
    <name type="scientific">Lentilactobacillus diolivorans DSM 14421</name>
    <dbReference type="NCBI Taxonomy" id="1423739"/>
    <lineage>
        <taxon>Bacteria</taxon>
        <taxon>Bacillati</taxon>
        <taxon>Bacillota</taxon>
        <taxon>Bacilli</taxon>
        <taxon>Lactobacillales</taxon>
        <taxon>Lactobacillaceae</taxon>
        <taxon>Lentilactobacillus</taxon>
    </lineage>
</organism>
<keyword evidence="1" id="KW-0812">Transmembrane</keyword>
<accession>A0A0R1S737</accession>
<comment type="caution">
    <text evidence="3">The sequence shown here is derived from an EMBL/GenBank/DDBJ whole genome shotgun (WGS) entry which is preliminary data.</text>
</comment>
<evidence type="ECO:0000259" key="2">
    <source>
        <dbReference type="Pfam" id="PF13038"/>
    </source>
</evidence>
<feature type="transmembrane region" description="Helical" evidence="1">
    <location>
        <begin position="102"/>
        <end position="120"/>
    </location>
</feature>
<dbReference type="Proteomes" id="UP000052013">
    <property type="component" value="Unassembled WGS sequence"/>
</dbReference>
<gene>
    <name evidence="3" type="ORF">FC85_GL002090</name>
</gene>
<dbReference type="InterPro" id="IPR025007">
    <property type="entry name" value="DUF3899"/>
</dbReference>
<keyword evidence="1" id="KW-0472">Membrane</keyword>
<proteinExistence type="predicted"/>
<evidence type="ECO:0000256" key="1">
    <source>
        <dbReference type="SAM" id="Phobius"/>
    </source>
</evidence>
<feature type="domain" description="DUF3899" evidence="2">
    <location>
        <begin position="37"/>
        <end position="121"/>
    </location>
</feature>
<reference evidence="3 4" key="1">
    <citation type="journal article" date="2015" name="Genome Announc.">
        <title>Expanding the biotechnology potential of lactobacilli through comparative genomics of 213 strains and associated genera.</title>
        <authorList>
            <person name="Sun Z."/>
            <person name="Harris H.M."/>
            <person name="McCann A."/>
            <person name="Guo C."/>
            <person name="Argimon S."/>
            <person name="Zhang W."/>
            <person name="Yang X."/>
            <person name="Jeffery I.B."/>
            <person name="Cooney J.C."/>
            <person name="Kagawa T.F."/>
            <person name="Liu W."/>
            <person name="Song Y."/>
            <person name="Salvetti E."/>
            <person name="Wrobel A."/>
            <person name="Rasinkangas P."/>
            <person name="Parkhill J."/>
            <person name="Rea M.C."/>
            <person name="O'Sullivan O."/>
            <person name="Ritari J."/>
            <person name="Douillard F.P."/>
            <person name="Paul Ross R."/>
            <person name="Yang R."/>
            <person name="Briner A.E."/>
            <person name="Felis G.E."/>
            <person name="de Vos W.M."/>
            <person name="Barrangou R."/>
            <person name="Klaenhammer T.R."/>
            <person name="Caufield P.W."/>
            <person name="Cui Y."/>
            <person name="Zhang H."/>
            <person name="O'Toole P.W."/>
        </authorList>
    </citation>
    <scope>NUCLEOTIDE SEQUENCE [LARGE SCALE GENOMIC DNA]</scope>
    <source>
        <strain evidence="3 4">DSM 14421</strain>
    </source>
</reference>
<dbReference type="STRING" id="1423739.FC85_GL002090"/>
<dbReference type="PATRIC" id="fig|1423739.3.peg.2178"/>
<feature type="transmembrane region" description="Helical" evidence="1">
    <location>
        <begin position="41"/>
        <end position="62"/>
    </location>
</feature>
<dbReference type="EMBL" id="AZEY01000109">
    <property type="protein sequence ID" value="KRL62293.1"/>
    <property type="molecule type" value="Genomic_DNA"/>
</dbReference>
<feature type="transmembrane region" description="Helical" evidence="1">
    <location>
        <begin position="12"/>
        <end position="35"/>
    </location>
</feature>
<dbReference type="Pfam" id="PF13038">
    <property type="entry name" value="DUF3899"/>
    <property type="match status" value="1"/>
</dbReference>